<dbReference type="CDD" id="cd06260">
    <property type="entry name" value="DUF820-like"/>
    <property type="match status" value="1"/>
</dbReference>
<dbReference type="EMBL" id="BAAAGX010000020">
    <property type="protein sequence ID" value="GAA0260205.1"/>
    <property type="molecule type" value="Genomic_DNA"/>
</dbReference>
<sequence length="185" mass="20902">MVHAARAVPIGQPMSWDEYEKLGPDVRGEYIDGNLVVSPSPTRIHQQICHQLMNLLYTALPPEFQVIGGWAWKPAEDEFVPDVMVHRRTTENVRYTGIPALAVEVVSTNRRDDLVRKIMKYAAVGLPHYWVIDPRDRTLSAYELDETGIYERVVALYLDDEPEPTELSFGVGTVVVDLEALLADL</sequence>
<reference evidence="2 3" key="1">
    <citation type="journal article" date="2019" name="Int. J. Syst. Evol. Microbiol.">
        <title>The Global Catalogue of Microorganisms (GCM) 10K type strain sequencing project: providing services to taxonomists for standard genome sequencing and annotation.</title>
        <authorList>
            <consortium name="The Broad Institute Genomics Platform"/>
            <consortium name="The Broad Institute Genome Sequencing Center for Infectious Disease"/>
            <person name="Wu L."/>
            <person name="Ma J."/>
        </authorList>
    </citation>
    <scope>NUCLEOTIDE SEQUENCE [LARGE SCALE GENOMIC DNA]</scope>
    <source>
        <strain evidence="2 3">JCM 10425</strain>
    </source>
</reference>
<dbReference type="Pfam" id="PF05685">
    <property type="entry name" value="Uma2"/>
    <property type="match status" value="1"/>
</dbReference>
<dbReference type="RefSeq" id="WP_344651535.1">
    <property type="nucleotide sequence ID" value="NZ_BAAAGX010000020.1"/>
</dbReference>
<protein>
    <recommendedName>
        <fullName evidence="1">Putative restriction endonuclease domain-containing protein</fullName>
    </recommendedName>
</protein>
<accession>A0ABN0USM4</accession>
<keyword evidence="3" id="KW-1185">Reference proteome</keyword>
<dbReference type="InterPro" id="IPR008538">
    <property type="entry name" value="Uma2"/>
</dbReference>
<dbReference type="SUPFAM" id="SSF52980">
    <property type="entry name" value="Restriction endonuclease-like"/>
    <property type="match status" value="1"/>
</dbReference>
<evidence type="ECO:0000313" key="2">
    <source>
        <dbReference type="EMBL" id="GAA0260205.1"/>
    </source>
</evidence>
<gene>
    <name evidence="2" type="ORF">GCM10009539_52050</name>
</gene>
<dbReference type="InterPro" id="IPR011335">
    <property type="entry name" value="Restrct_endonuc-II-like"/>
</dbReference>
<feature type="domain" description="Putative restriction endonuclease" evidence="1">
    <location>
        <begin position="16"/>
        <end position="165"/>
    </location>
</feature>
<organism evidence="2 3">
    <name type="scientific">Cryptosporangium japonicum</name>
    <dbReference type="NCBI Taxonomy" id="80872"/>
    <lineage>
        <taxon>Bacteria</taxon>
        <taxon>Bacillati</taxon>
        <taxon>Actinomycetota</taxon>
        <taxon>Actinomycetes</taxon>
        <taxon>Cryptosporangiales</taxon>
        <taxon>Cryptosporangiaceae</taxon>
        <taxon>Cryptosporangium</taxon>
    </lineage>
</organism>
<name>A0ABN0USM4_9ACTN</name>
<dbReference type="InterPro" id="IPR012296">
    <property type="entry name" value="Nuclease_put_TT1808"/>
</dbReference>
<dbReference type="Gene3D" id="3.90.1570.10">
    <property type="entry name" value="tt1808, chain A"/>
    <property type="match status" value="1"/>
</dbReference>
<dbReference type="PANTHER" id="PTHR34107:SF4">
    <property type="entry name" value="SLL1222 PROTEIN"/>
    <property type="match status" value="1"/>
</dbReference>
<proteinExistence type="predicted"/>
<comment type="caution">
    <text evidence="2">The sequence shown here is derived from an EMBL/GenBank/DDBJ whole genome shotgun (WGS) entry which is preliminary data.</text>
</comment>
<evidence type="ECO:0000259" key="1">
    <source>
        <dbReference type="Pfam" id="PF05685"/>
    </source>
</evidence>
<dbReference type="Proteomes" id="UP001500967">
    <property type="component" value="Unassembled WGS sequence"/>
</dbReference>
<dbReference type="PANTHER" id="PTHR34107">
    <property type="entry name" value="SLL0198 PROTEIN-RELATED"/>
    <property type="match status" value="1"/>
</dbReference>
<evidence type="ECO:0000313" key="3">
    <source>
        <dbReference type="Proteomes" id="UP001500967"/>
    </source>
</evidence>